<accession>A0A7X0ML74</accession>
<dbReference type="Proteomes" id="UP000521017">
    <property type="component" value="Unassembled WGS sequence"/>
</dbReference>
<proteinExistence type="predicted"/>
<feature type="transmembrane region" description="Helical" evidence="1">
    <location>
        <begin position="82"/>
        <end position="107"/>
    </location>
</feature>
<feature type="transmembrane region" description="Helical" evidence="1">
    <location>
        <begin position="162"/>
        <end position="182"/>
    </location>
</feature>
<dbReference type="RefSeq" id="WP_184629041.1">
    <property type="nucleotide sequence ID" value="NZ_JACHCC010000015.1"/>
</dbReference>
<dbReference type="AlphaFoldDB" id="A0A7X0ML74"/>
<feature type="transmembrane region" description="Helical" evidence="1">
    <location>
        <begin position="189"/>
        <end position="210"/>
    </location>
</feature>
<feature type="transmembrane region" description="Helical" evidence="1">
    <location>
        <begin position="35"/>
        <end position="52"/>
    </location>
</feature>
<keyword evidence="1" id="KW-0812">Transmembrane</keyword>
<keyword evidence="1" id="KW-1133">Transmembrane helix</keyword>
<keyword evidence="1" id="KW-0472">Membrane</keyword>
<sequence length="292" mass="33090">MSEKLEFKKLREFGEIINDTFRFIKENFKPLVKTYIYFCGIFLLAGMIAAIIQQTGALKGITYTASNNPFDTMRYKYVTTSYVFVIFISLFSYTAINVSILSFIAIYIKKGNIAPTLEEVWGYFKYFFLRVFGSSIAIGAFIMVCFILCLVPGIYIFPAASLMLPIMIFENASLGYSFSHAFKLLKNQWWVTAASILVLWLITMATSSLASFPSMMMIMASAFAHGPKAISTTVIIISTVIQYVCQILMIIPIIGISLCYYNLSESQHSEGLMDRINKMGEHEDPFQQKAEY</sequence>
<name>A0A7X0ML74_9SPHI</name>
<evidence type="ECO:0008006" key="4">
    <source>
        <dbReference type="Google" id="ProtNLM"/>
    </source>
</evidence>
<evidence type="ECO:0000313" key="2">
    <source>
        <dbReference type="EMBL" id="MBB6502801.1"/>
    </source>
</evidence>
<comment type="caution">
    <text evidence="2">The sequence shown here is derived from an EMBL/GenBank/DDBJ whole genome shotgun (WGS) entry which is preliminary data.</text>
</comment>
<organism evidence="2 3">
    <name type="scientific">Pedobacter cryoconitis</name>
    <dbReference type="NCBI Taxonomy" id="188932"/>
    <lineage>
        <taxon>Bacteria</taxon>
        <taxon>Pseudomonadati</taxon>
        <taxon>Bacteroidota</taxon>
        <taxon>Sphingobacteriia</taxon>
        <taxon>Sphingobacteriales</taxon>
        <taxon>Sphingobacteriaceae</taxon>
        <taxon>Pedobacter</taxon>
    </lineage>
</organism>
<evidence type="ECO:0000313" key="3">
    <source>
        <dbReference type="Proteomes" id="UP000521017"/>
    </source>
</evidence>
<feature type="transmembrane region" description="Helical" evidence="1">
    <location>
        <begin position="127"/>
        <end position="156"/>
    </location>
</feature>
<reference evidence="2 3" key="1">
    <citation type="submission" date="2020-08" db="EMBL/GenBank/DDBJ databases">
        <title>Genomic Encyclopedia of Type Strains, Phase IV (KMG-V): Genome sequencing to study the core and pangenomes of soil and plant-associated prokaryotes.</title>
        <authorList>
            <person name="Whitman W."/>
        </authorList>
    </citation>
    <scope>NUCLEOTIDE SEQUENCE [LARGE SCALE GENOMIC DNA]</scope>
    <source>
        <strain evidence="2 3">M2T3</strain>
    </source>
</reference>
<protein>
    <recommendedName>
        <fullName evidence="4">Glycerophosphoryl diester phosphodiesterase membrane domain-containing protein</fullName>
    </recommendedName>
</protein>
<feature type="transmembrane region" description="Helical" evidence="1">
    <location>
        <begin position="230"/>
        <end position="263"/>
    </location>
</feature>
<evidence type="ECO:0000256" key="1">
    <source>
        <dbReference type="SAM" id="Phobius"/>
    </source>
</evidence>
<gene>
    <name evidence="2" type="ORF">HDF25_004984</name>
</gene>
<dbReference type="EMBL" id="JACHCC010000015">
    <property type="protein sequence ID" value="MBB6502801.1"/>
    <property type="molecule type" value="Genomic_DNA"/>
</dbReference>